<feature type="domain" description="Prion-inhibition and propagation HeLo" evidence="2">
    <location>
        <begin position="5"/>
        <end position="189"/>
    </location>
</feature>
<sequence>METAGLVIGSVSIASLFTTCVDCFEYIQLGRHFGRDYQTAALKLDLLKLRLSRWANAVTESGYGAAVGLEEERAKVEEILGQIVYLFEDAEKRSAKFTKTSSTQAAPAASSEADFEALRLKMKTLALKRQKRSSFTQKASWAPLYEGKYFNCLIEDIDPLVRDLVELFPEAKTQQQQLAVEEAKELHVEKAIDTLQEANEGPGKDELLREAIAQAIAGGGQVKHQFRDNLAEGGVLVRYGDEIQGDAPATQGPGSVYEKNRATGKGTMVHYGDHHGQGSIFSFSPKRDSPGPETK</sequence>
<evidence type="ECO:0000313" key="3">
    <source>
        <dbReference type="EMBL" id="KAK4225940.1"/>
    </source>
</evidence>
<reference evidence="3" key="1">
    <citation type="journal article" date="2023" name="Mol. Phylogenet. Evol.">
        <title>Genome-scale phylogeny and comparative genomics of the fungal order Sordariales.</title>
        <authorList>
            <person name="Hensen N."/>
            <person name="Bonometti L."/>
            <person name="Westerberg I."/>
            <person name="Brannstrom I.O."/>
            <person name="Guillou S."/>
            <person name="Cros-Aarteil S."/>
            <person name="Calhoun S."/>
            <person name="Haridas S."/>
            <person name="Kuo A."/>
            <person name="Mondo S."/>
            <person name="Pangilinan J."/>
            <person name="Riley R."/>
            <person name="LaButti K."/>
            <person name="Andreopoulos B."/>
            <person name="Lipzen A."/>
            <person name="Chen C."/>
            <person name="Yan M."/>
            <person name="Daum C."/>
            <person name="Ng V."/>
            <person name="Clum A."/>
            <person name="Steindorff A."/>
            <person name="Ohm R.A."/>
            <person name="Martin F."/>
            <person name="Silar P."/>
            <person name="Natvig D.O."/>
            <person name="Lalanne C."/>
            <person name="Gautier V."/>
            <person name="Ament-Velasquez S.L."/>
            <person name="Kruys A."/>
            <person name="Hutchinson M.I."/>
            <person name="Powell A.J."/>
            <person name="Barry K."/>
            <person name="Miller A.N."/>
            <person name="Grigoriev I.V."/>
            <person name="Debuchy R."/>
            <person name="Gladieux P."/>
            <person name="Hiltunen Thoren M."/>
            <person name="Johannesson H."/>
        </authorList>
    </citation>
    <scope>NUCLEOTIDE SEQUENCE</scope>
    <source>
        <strain evidence="3">CBS 990.96</strain>
    </source>
</reference>
<evidence type="ECO:0000313" key="4">
    <source>
        <dbReference type="Proteomes" id="UP001301958"/>
    </source>
</evidence>
<reference evidence="3" key="2">
    <citation type="submission" date="2023-05" db="EMBL/GenBank/DDBJ databases">
        <authorList>
            <consortium name="Lawrence Berkeley National Laboratory"/>
            <person name="Steindorff A."/>
            <person name="Hensen N."/>
            <person name="Bonometti L."/>
            <person name="Westerberg I."/>
            <person name="Brannstrom I.O."/>
            <person name="Guillou S."/>
            <person name="Cros-Aarteil S."/>
            <person name="Calhoun S."/>
            <person name="Haridas S."/>
            <person name="Kuo A."/>
            <person name="Mondo S."/>
            <person name="Pangilinan J."/>
            <person name="Riley R."/>
            <person name="Labutti K."/>
            <person name="Andreopoulos B."/>
            <person name="Lipzen A."/>
            <person name="Chen C."/>
            <person name="Yanf M."/>
            <person name="Daum C."/>
            <person name="Ng V."/>
            <person name="Clum A."/>
            <person name="Ohm R."/>
            <person name="Martin F."/>
            <person name="Silar P."/>
            <person name="Natvig D."/>
            <person name="Lalanne C."/>
            <person name="Gautier V."/>
            <person name="Ament-Velasquez S.L."/>
            <person name="Kruys A."/>
            <person name="Hutchinson M.I."/>
            <person name="Powell A.J."/>
            <person name="Barry K."/>
            <person name="Miller A.N."/>
            <person name="Grigoriev I.V."/>
            <person name="Debuchy R."/>
            <person name="Gladieux P."/>
            <person name="Thoren M.H."/>
            <person name="Johannesson H."/>
        </authorList>
    </citation>
    <scope>NUCLEOTIDE SEQUENCE</scope>
    <source>
        <strain evidence="3">CBS 990.96</strain>
    </source>
</reference>
<dbReference type="PANTHER" id="PTHR37542:SF3">
    <property type="entry name" value="PRION-INHIBITION AND PROPAGATION HELO DOMAIN-CONTAINING PROTEIN"/>
    <property type="match status" value="1"/>
</dbReference>
<dbReference type="EMBL" id="MU865356">
    <property type="protein sequence ID" value="KAK4225940.1"/>
    <property type="molecule type" value="Genomic_DNA"/>
</dbReference>
<evidence type="ECO:0000256" key="1">
    <source>
        <dbReference type="SAM" id="MobiDB-lite"/>
    </source>
</evidence>
<keyword evidence="4" id="KW-1185">Reference proteome</keyword>
<dbReference type="InterPro" id="IPR029498">
    <property type="entry name" value="HeLo_dom"/>
</dbReference>
<organism evidence="3 4">
    <name type="scientific">Podospora fimiseda</name>
    <dbReference type="NCBI Taxonomy" id="252190"/>
    <lineage>
        <taxon>Eukaryota</taxon>
        <taxon>Fungi</taxon>
        <taxon>Dikarya</taxon>
        <taxon>Ascomycota</taxon>
        <taxon>Pezizomycotina</taxon>
        <taxon>Sordariomycetes</taxon>
        <taxon>Sordariomycetidae</taxon>
        <taxon>Sordariales</taxon>
        <taxon>Podosporaceae</taxon>
        <taxon>Podospora</taxon>
    </lineage>
</organism>
<protein>
    <submittedName>
        <fullName evidence="3">Heterokaryon incompatibility protein s</fullName>
    </submittedName>
</protein>
<dbReference type="Proteomes" id="UP001301958">
    <property type="component" value="Unassembled WGS sequence"/>
</dbReference>
<gene>
    <name evidence="3" type="ORF">QBC38DRAFT_248839</name>
</gene>
<feature type="region of interest" description="Disordered" evidence="1">
    <location>
        <begin position="271"/>
        <end position="295"/>
    </location>
</feature>
<dbReference type="PANTHER" id="PTHR37542">
    <property type="entry name" value="HELO DOMAIN-CONTAINING PROTEIN-RELATED"/>
    <property type="match status" value="1"/>
</dbReference>
<accession>A0AAN7BMB4</accession>
<dbReference type="InterPro" id="IPR038305">
    <property type="entry name" value="HeLo_sf"/>
</dbReference>
<evidence type="ECO:0000259" key="2">
    <source>
        <dbReference type="Pfam" id="PF14479"/>
    </source>
</evidence>
<name>A0AAN7BMB4_9PEZI</name>
<dbReference type="Pfam" id="PF14479">
    <property type="entry name" value="HeLo"/>
    <property type="match status" value="1"/>
</dbReference>
<dbReference type="Gene3D" id="1.20.120.1020">
    <property type="entry name" value="Prion-inhibition and propagation, HeLo domain"/>
    <property type="match status" value="1"/>
</dbReference>
<dbReference type="AlphaFoldDB" id="A0AAN7BMB4"/>
<feature type="compositionally biased region" description="Basic and acidic residues" evidence="1">
    <location>
        <begin position="285"/>
        <end position="295"/>
    </location>
</feature>
<proteinExistence type="predicted"/>
<comment type="caution">
    <text evidence="3">The sequence shown here is derived from an EMBL/GenBank/DDBJ whole genome shotgun (WGS) entry which is preliminary data.</text>
</comment>